<dbReference type="SUPFAM" id="SSF48695">
    <property type="entry name" value="Multiheme cytochromes"/>
    <property type="match status" value="1"/>
</dbReference>
<gene>
    <name evidence="12" type="ORF">LPQ35_04125</name>
</gene>
<dbReference type="InterPro" id="IPR036280">
    <property type="entry name" value="Multihaem_cyt_sf"/>
</dbReference>
<keyword evidence="10" id="KW-0812">Transmembrane</keyword>
<accession>A0ABZ3H4S6</accession>
<keyword evidence="8" id="KW-0249">Electron transport</keyword>
<dbReference type="Gene3D" id="3.90.10.10">
    <property type="entry name" value="Cytochrome C3"/>
    <property type="match status" value="1"/>
</dbReference>
<comment type="subcellular location">
    <subcellularLocation>
        <location evidence="1">Cell envelope</location>
    </subcellularLocation>
</comment>
<dbReference type="InterPro" id="IPR005126">
    <property type="entry name" value="NapC/NirT_cyt_c_N"/>
</dbReference>
<sequence length="349" mass="39642">MKWTCPFCGSENETKDYRCEVCGKKFRVSGGKLVEVKTRPPEYLISIFLILAFLLFNAALIGIEYASDPRLCTTCHQMEYYFHSWEESTHKGVKCYVCHYGTNPVDFVRGAYHSLSVLSEKPQVYRNLPANVSSDNCLACHRNITNVGYLNYKNLSFSHSNHLSGYKRGFLHLECVSCHREIVIGSHIAVKDTTCFVCHFYKTPEGLPITGCPSCHKSPSDNIELGNISFSHSLHLEKDIKCEFCHKEIIKFSGNMSLNCKQCHGDDDVLTKQLSDLEIHSIHVNSYKLDCVTCHEMPEHKPKVDFDKCSLCHRGMEIRFQGPVEVNENTVKVNGTLNERPYDVPISSP</sequence>
<evidence type="ECO:0000256" key="10">
    <source>
        <dbReference type="SAM" id="Phobius"/>
    </source>
</evidence>
<dbReference type="InterPro" id="IPR038266">
    <property type="entry name" value="NapC/NirT_cytc_sf"/>
</dbReference>
<evidence type="ECO:0000313" key="13">
    <source>
        <dbReference type="Proteomes" id="UP001492541"/>
    </source>
</evidence>
<evidence type="ECO:0000256" key="5">
    <source>
        <dbReference type="ARBA" id="ARBA00022729"/>
    </source>
</evidence>
<dbReference type="Gene3D" id="1.10.3820.10">
    <property type="entry name" value="Di-heme elbow motif domain"/>
    <property type="match status" value="1"/>
</dbReference>
<dbReference type="CDD" id="cd08168">
    <property type="entry name" value="Cytochrom_C3"/>
    <property type="match status" value="2"/>
</dbReference>
<name>A0ABZ3H4S6_GEOAI</name>
<keyword evidence="4" id="KW-0479">Metal-binding</keyword>
<dbReference type="InterPro" id="IPR051829">
    <property type="entry name" value="Multiheme_Cytochr_ET"/>
</dbReference>
<organism evidence="12 13">
    <name type="scientific">Geoglobus acetivorans</name>
    <dbReference type="NCBI Taxonomy" id="565033"/>
    <lineage>
        <taxon>Archaea</taxon>
        <taxon>Methanobacteriati</taxon>
        <taxon>Methanobacteriota</taxon>
        <taxon>Archaeoglobi</taxon>
        <taxon>Archaeoglobales</taxon>
        <taxon>Archaeoglobaceae</taxon>
        <taxon>Geoglobus</taxon>
    </lineage>
</organism>
<keyword evidence="10" id="KW-0472">Membrane</keyword>
<reference evidence="12 13" key="1">
    <citation type="submission" date="2021-11" db="EMBL/GenBank/DDBJ databases">
        <title>Whole genome of Geoglobus acetivorans.</title>
        <authorList>
            <person name="Liu D."/>
        </authorList>
    </citation>
    <scope>NUCLEOTIDE SEQUENCE [LARGE SCALE GENOMIC DNA]</scope>
    <source>
        <strain evidence="12 13">SBH6</strain>
    </source>
</reference>
<dbReference type="InterPro" id="IPR012286">
    <property type="entry name" value="Tetrahaem_cytochrome"/>
</dbReference>
<dbReference type="PANTHER" id="PTHR35038">
    <property type="entry name" value="DISSIMILATORY SULFITE REDUCTASE SIRA"/>
    <property type="match status" value="1"/>
</dbReference>
<keyword evidence="9" id="KW-0408">Iron</keyword>
<dbReference type="InterPro" id="IPR001876">
    <property type="entry name" value="Znf_RanBP2"/>
</dbReference>
<dbReference type="PROSITE" id="PS01358">
    <property type="entry name" value="ZF_RANBP2_1"/>
    <property type="match status" value="1"/>
</dbReference>
<keyword evidence="2" id="KW-0813">Transport</keyword>
<keyword evidence="3" id="KW-0349">Heme</keyword>
<feature type="transmembrane region" description="Helical" evidence="10">
    <location>
        <begin position="43"/>
        <end position="63"/>
    </location>
</feature>
<dbReference type="GeneID" id="90448844"/>
<keyword evidence="6" id="KW-0863">Zinc-finger</keyword>
<evidence type="ECO:0000256" key="1">
    <source>
        <dbReference type="ARBA" id="ARBA00004196"/>
    </source>
</evidence>
<evidence type="ECO:0000313" key="12">
    <source>
        <dbReference type="EMBL" id="XAT64561.1"/>
    </source>
</evidence>
<protein>
    <submittedName>
        <fullName evidence="12">Cytochrome c3 family protein</fullName>
    </submittedName>
</protein>
<evidence type="ECO:0000256" key="9">
    <source>
        <dbReference type="ARBA" id="ARBA00023004"/>
    </source>
</evidence>
<dbReference type="Pfam" id="PF03264">
    <property type="entry name" value="Cytochrom_NNT"/>
    <property type="match status" value="1"/>
</dbReference>
<evidence type="ECO:0000256" key="3">
    <source>
        <dbReference type="ARBA" id="ARBA00022617"/>
    </source>
</evidence>
<dbReference type="Pfam" id="PF14537">
    <property type="entry name" value="Cytochrom_c3_2"/>
    <property type="match status" value="1"/>
</dbReference>
<proteinExistence type="predicted"/>
<feature type="domain" description="RanBP2-type" evidence="11">
    <location>
        <begin position="3"/>
        <end position="22"/>
    </location>
</feature>
<evidence type="ECO:0000256" key="4">
    <source>
        <dbReference type="ARBA" id="ARBA00022723"/>
    </source>
</evidence>
<evidence type="ECO:0000256" key="2">
    <source>
        <dbReference type="ARBA" id="ARBA00022448"/>
    </source>
</evidence>
<dbReference type="RefSeq" id="WP_193808028.1">
    <property type="nucleotide sequence ID" value="NZ_CP087714.1"/>
</dbReference>
<keyword evidence="13" id="KW-1185">Reference proteome</keyword>
<dbReference type="Proteomes" id="UP001492541">
    <property type="component" value="Chromosome"/>
</dbReference>
<keyword evidence="7" id="KW-0862">Zinc</keyword>
<keyword evidence="5" id="KW-0732">Signal</keyword>
<dbReference type="EMBL" id="CP087714">
    <property type="protein sequence ID" value="XAT64561.1"/>
    <property type="molecule type" value="Genomic_DNA"/>
</dbReference>
<keyword evidence="10" id="KW-1133">Transmembrane helix</keyword>
<evidence type="ECO:0000256" key="8">
    <source>
        <dbReference type="ARBA" id="ARBA00022982"/>
    </source>
</evidence>
<evidence type="ECO:0000259" key="11">
    <source>
        <dbReference type="PROSITE" id="PS01358"/>
    </source>
</evidence>
<evidence type="ECO:0000256" key="7">
    <source>
        <dbReference type="ARBA" id="ARBA00022833"/>
    </source>
</evidence>
<evidence type="ECO:0000256" key="6">
    <source>
        <dbReference type="ARBA" id="ARBA00022771"/>
    </source>
</evidence>